<dbReference type="EMBL" id="RYZZ01000017">
    <property type="protein sequence ID" value="RUQ28137.1"/>
    <property type="molecule type" value="Genomic_DNA"/>
</dbReference>
<dbReference type="Proteomes" id="UP000267430">
    <property type="component" value="Unassembled WGS sequence"/>
</dbReference>
<dbReference type="GO" id="GO:0032259">
    <property type="term" value="P:methylation"/>
    <property type="evidence" value="ECO:0007669"/>
    <property type="project" value="UniProtKB-KW"/>
</dbReference>
<keyword evidence="2" id="KW-0808">Transferase</keyword>
<dbReference type="CDD" id="cd02440">
    <property type="entry name" value="AdoMet_MTases"/>
    <property type="match status" value="1"/>
</dbReference>
<dbReference type="OrthoDB" id="43862at2"/>
<dbReference type="SUPFAM" id="SSF53335">
    <property type="entry name" value="S-adenosyl-L-methionine-dependent methyltransferases"/>
    <property type="match status" value="1"/>
</dbReference>
<dbReference type="InterPro" id="IPR029063">
    <property type="entry name" value="SAM-dependent_MTases_sf"/>
</dbReference>
<comment type="caution">
    <text evidence="2">The sequence shown here is derived from an EMBL/GenBank/DDBJ whole genome shotgun (WGS) entry which is preliminary data.</text>
</comment>
<evidence type="ECO:0000313" key="2">
    <source>
        <dbReference type="EMBL" id="RUQ28137.1"/>
    </source>
</evidence>
<keyword evidence="2" id="KW-0489">Methyltransferase</keyword>
<proteinExistence type="predicted"/>
<feature type="domain" description="Methyltransferase type 11" evidence="1">
    <location>
        <begin position="50"/>
        <end position="144"/>
    </location>
</feature>
<name>A0A433HIG5_9BACI</name>
<dbReference type="RefSeq" id="WP_126865244.1">
    <property type="nucleotide sequence ID" value="NZ_JAUSTX010000002.1"/>
</dbReference>
<dbReference type="PANTHER" id="PTHR43591">
    <property type="entry name" value="METHYLTRANSFERASE"/>
    <property type="match status" value="1"/>
</dbReference>
<evidence type="ECO:0000313" key="3">
    <source>
        <dbReference type="Proteomes" id="UP000267430"/>
    </source>
</evidence>
<keyword evidence="3" id="KW-1185">Reference proteome</keyword>
<dbReference type="AlphaFoldDB" id="A0A433HIG5"/>
<dbReference type="Gene3D" id="3.40.50.150">
    <property type="entry name" value="Vaccinia Virus protein VP39"/>
    <property type="match status" value="1"/>
</dbReference>
<dbReference type="Pfam" id="PF08241">
    <property type="entry name" value="Methyltransf_11"/>
    <property type="match status" value="1"/>
</dbReference>
<accession>A0A433HIG5</accession>
<sequence>MTEQDSIKRKVQEQFGKHAQKYVTSSTHSKGSDLALLPEWLQLQPESIVLDIATGGGHVVKALAPHAASVFAADLTYQMLKTARRHLDPSYSNIHYVVADAESLPFLENTFDAVTCRIAPHHFPHPDKFVKEAARVLKPGGKFLLIDNIAPADKELDEFVNRLEKLRDESHMRSYSVKEWSTWFEQAGLTLVKAESRKKTFNYPEWVERTTTSEEQIKKVDKHLLSASKSILDYFSIEISEDMIQSLTIDEWMALTVKK</sequence>
<gene>
    <name evidence="2" type="ORF">ELQ35_12905</name>
</gene>
<evidence type="ECO:0000259" key="1">
    <source>
        <dbReference type="Pfam" id="PF08241"/>
    </source>
</evidence>
<dbReference type="InterPro" id="IPR013216">
    <property type="entry name" value="Methyltransf_11"/>
</dbReference>
<organism evidence="2 3">
    <name type="scientific">Peribacillus cavernae</name>
    <dbReference type="NCBI Taxonomy" id="1674310"/>
    <lineage>
        <taxon>Bacteria</taxon>
        <taxon>Bacillati</taxon>
        <taxon>Bacillota</taxon>
        <taxon>Bacilli</taxon>
        <taxon>Bacillales</taxon>
        <taxon>Bacillaceae</taxon>
        <taxon>Peribacillus</taxon>
    </lineage>
</organism>
<dbReference type="GO" id="GO:0008757">
    <property type="term" value="F:S-adenosylmethionine-dependent methyltransferase activity"/>
    <property type="evidence" value="ECO:0007669"/>
    <property type="project" value="InterPro"/>
</dbReference>
<protein>
    <submittedName>
        <fullName evidence="2">Class I SAM-dependent methyltransferase</fullName>
    </submittedName>
</protein>
<reference evidence="2 3" key="1">
    <citation type="submission" date="2018-12" db="EMBL/GenBank/DDBJ databases">
        <title>Bacillus chawlae sp. nov., Bacillus glennii sp. nov., and Bacillus saganii sp. nov. Isolated from the Vehicle Assembly Building at Kennedy Space Center where the Viking Spacecraft were Assembled.</title>
        <authorList>
            <person name="Seuylemezian A."/>
            <person name="Vaishampayan P."/>
        </authorList>
    </citation>
    <scope>NUCLEOTIDE SEQUENCE [LARGE SCALE GENOMIC DNA]</scope>
    <source>
        <strain evidence="2 3">L5</strain>
    </source>
</reference>